<proteinExistence type="predicted"/>
<comment type="caution">
    <text evidence="2">The sequence shown here is derived from an EMBL/GenBank/DDBJ whole genome shotgun (WGS) entry which is preliminary data.</text>
</comment>
<evidence type="ECO:0000313" key="2">
    <source>
        <dbReference type="EMBL" id="MEK0083833.1"/>
    </source>
</evidence>
<dbReference type="EMBL" id="JBBLZC010000010">
    <property type="protein sequence ID" value="MEK0083833.1"/>
    <property type="molecule type" value="Genomic_DNA"/>
</dbReference>
<sequence>MQLSFRGHDLVLDPSGALFWPRHRLLAVADLHLEKGAAFARRGSLLPPYDTHATLARLEGLVRSLAPETVVSLGDGFHDREGPDTLSPDLFDRLSALTRAVRWIWITGNHDPLLPLALGGAALSELVLDGLVFRHQPAAASGIAGHLHPKARVWSRGRLLCRPCFTADDDRLVLPAFGSFSGGLNVLDPAVSALYPRGFSAYLLGDARVFRFPHAVLAPEPGSSLRRH</sequence>
<feature type="domain" description="Calcineurin-like phosphoesterase" evidence="1">
    <location>
        <begin position="24"/>
        <end position="116"/>
    </location>
</feature>
<dbReference type="SUPFAM" id="SSF56300">
    <property type="entry name" value="Metallo-dependent phosphatases"/>
    <property type="match status" value="1"/>
</dbReference>
<dbReference type="NCBIfam" id="TIGR04123">
    <property type="entry name" value="P_estr_lig_assc"/>
    <property type="match status" value="1"/>
</dbReference>
<dbReference type="InterPro" id="IPR004843">
    <property type="entry name" value="Calcineurin-like_PHP"/>
</dbReference>
<dbReference type="Proteomes" id="UP001375743">
    <property type="component" value="Unassembled WGS sequence"/>
</dbReference>
<keyword evidence="3" id="KW-1185">Reference proteome</keyword>
<dbReference type="PIRSF" id="PIRSF000887">
    <property type="entry name" value="Pesterase_MJ0037"/>
    <property type="match status" value="1"/>
</dbReference>
<dbReference type="EC" id="3.1.-.-" evidence="2"/>
<dbReference type="GO" id="GO:0016787">
    <property type="term" value="F:hydrolase activity"/>
    <property type="evidence" value="ECO:0007669"/>
    <property type="project" value="UniProtKB-KW"/>
</dbReference>
<dbReference type="InterPro" id="IPR024173">
    <property type="entry name" value="Pesterase_MJ0037-like"/>
</dbReference>
<keyword evidence="2" id="KW-0540">Nuclease</keyword>
<dbReference type="GO" id="GO:0004519">
    <property type="term" value="F:endonuclease activity"/>
    <property type="evidence" value="ECO:0007669"/>
    <property type="project" value="UniProtKB-KW"/>
</dbReference>
<keyword evidence="2" id="KW-0255">Endonuclease</keyword>
<organism evidence="2 3">
    <name type="scientific">Benzoatithermus flavus</name>
    <dbReference type="NCBI Taxonomy" id="3108223"/>
    <lineage>
        <taxon>Bacteria</taxon>
        <taxon>Pseudomonadati</taxon>
        <taxon>Pseudomonadota</taxon>
        <taxon>Alphaproteobacteria</taxon>
        <taxon>Geminicoccales</taxon>
        <taxon>Geminicoccaceae</taxon>
        <taxon>Benzoatithermus</taxon>
    </lineage>
</organism>
<name>A0ABU8XRN5_9PROT</name>
<evidence type="ECO:0000259" key="1">
    <source>
        <dbReference type="Pfam" id="PF00149"/>
    </source>
</evidence>
<evidence type="ECO:0000313" key="3">
    <source>
        <dbReference type="Proteomes" id="UP001375743"/>
    </source>
</evidence>
<dbReference type="Pfam" id="PF00149">
    <property type="entry name" value="Metallophos"/>
    <property type="match status" value="1"/>
</dbReference>
<dbReference type="InterPro" id="IPR029052">
    <property type="entry name" value="Metallo-depent_PP-like"/>
</dbReference>
<keyword evidence="2" id="KW-0378">Hydrolase</keyword>
<dbReference type="GO" id="GO:0016874">
    <property type="term" value="F:ligase activity"/>
    <property type="evidence" value="ECO:0007669"/>
    <property type="project" value="UniProtKB-KW"/>
</dbReference>
<dbReference type="RefSeq" id="WP_418159678.1">
    <property type="nucleotide sequence ID" value="NZ_JBBLZC010000010.1"/>
</dbReference>
<keyword evidence="2" id="KW-0436">Ligase</keyword>
<dbReference type="Gene3D" id="3.60.21.10">
    <property type="match status" value="1"/>
</dbReference>
<dbReference type="InterPro" id="IPR026336">
    <property type="entry name" value="PdeM-like"/>
</dbReference>
<dbReference type="PANTHER" id="PTHR39323:SF1">
    <property type="entry name" value="BLR1149 PROTEIN"/>
    <property type="match status" value="1"/>
</dbReference>
<dbReference type="PANTHER" id="PTHR39323">
    <property type="entry name" value="BLR1149 PROTEIN"/>
    <property type="match status" value="1"/>
</dbReference>
<reference evidence="2 3" key="1">
    <citation type="submission" date="2024-01" db="EMBL/GenBank/DDBJ databases">
        <title>Multi-omics insights into the function and evolution of sodium benzoate biodegradation pathways in Benzoatithermus flavus gen. nov., sp. nov. from hot spring.</title>
        <authorList>
            <person name="Hu C.-J."/>
            <person name="Li W.-J."/>
        </authorList>
    </citation>
    <scope>NUCLEOTIDE SEQUENCE [LARGE SCALE GENOMIC DNA]</scope>
    <source>
        <strain evidence="2 3">SYSU G07066</strain>
    </source>
</reference>
<accession>A0ABU8XRN5</accession>
<protein>
    <submittedName>
        <fullName evidence="2">Ligase-associated DNA damage response endonuclease PdeM</fullName>
        <ecNumber evidence="2">3.1.-.-</ecNumber>
    </submittedName>
</protein>
<gene>
    <name evidence="2" type="primary">pdeM</name>
    <name evidence="2" type="ORF">U1T56_11790</name>
</gene>